<dbReference type="SMART" id="SM00228">
    <property type="entry name" value="PDZ"/>
    <property type="match status" value="1"/>
</dbReference>
<dbReference type="Gene3D" id="3.30.750.44">
    <property type="match status" value="1"/>
</dbReference>
<keyword evidence="6" id="KW-0472">Membrane</keyword>
<evidence type="ECO:0000313" key="9">
    <source>
        <dbReference type="Proteomes" id="UP000748332"/>
    </source>
</evidence>
<dbReference type="SUPFAM" id="SSF52096">
    <property type="entry name" value="ClpP/crotonase"/>
    <property type="match status" value="1"/>
</dbReference>
<dbReference type="NCBIfam" id="TIGR00225">
    <property type="entry name" value="prc"/>
    <property type="match status" value="1"/>
</dbReference>
<dbReference type="Pfam" id="PF03572">
    <property type="entry name" value="Peptidase_S41"/>
    <property type="match status" value="1"/>
</dbReference>
<name>A0A955I1K0_9BACT</name>
<dbReference type="GO" id="GO:0004175">
    <property type="term" value="F:endopeptidase activity"/>
    <property type="evidence" value="ECO:0007669"/>
    <property type="project" value="TreeGrafter"/>
</dbReference>
<accession>A0A955I1K0</accession>
<evidence type="ECO:0000256" key="4">
    <source>
        <dbReference type="ARBA" id="ARBA00022825"/>
    </source>
</evidence>
<keyword evidence="3 5" id="KW-0378">Hydrolase</keyword>
<evidence type="ECO:0000256" key="3">
    <source>
        <dbReference type="ARBA" id="ARBA00022801"/>
    </source>
</evidence>
<sequence>MSSRQKNSDKKIFSYIGILMVIVVSFGVGIMFGRIVEPTGNLLSRLFSTSPSKIKEVSFAGNTSGEDEITEVDFDVFWSVWNIMKNEYVDASAVDEKEMFYSAIKGFVNSFNDPATVYLDPDETKTFNEGTEGKYFSGIGAELGYKDNQVVVISPLKGSPAEEAGLRAGDIIIAVDSEELSQEESLYDIVSKIRGEEGKEVVLTVVRKDSDKPFDILIVRGQITVPSMDYQMKDDIAVMNVSRFTDSSLKAWDSEWDTLVEEVLSKNPDGIILDLRGNPGGFFDAAVYAANDFLPKKTIVVKQEDREGRVKEFKVTRNGRLLDIPVVVVVNEGSASASEILAGALQMNSRAEVIGVETFGKGTAQSVIDTLPDQSSVHVTVAKWLLPDGSWLNHDNPIVPDKKVEFTDEQFKAGGDPQMDAALEILGSK</sequence>
<evidence type="ECO:0000256" key="6">
    <source>
        <dbReference type="SAM" id="Phobius"/>
    </source>
</evidence>
<dbReference type="InterPro" id="IPR005151">
    <property type="entry name" value="Tail-specific_protease"/>
</dbReference>
<feature type="transmembrane region" description="Helical" evidence="6">
    <location>
        <begin position="12"/>
        <end position="36"/>
    </location>
</feature>
<keyword evidence="2 5" id="KW-0645">Protease</keyword>
<comment type="caution">
    <text evidence="8">The sequence shown here is derived from an EMBL/GenBank/DDBJ whole genome shotgun (WGS) entry which is preliminary data.</text>
</comment>
<dbReference type="InterPro" id="IPR041489">
    <property type="entry name" value="PDZ_6"/>
</dbReference>
<dbReference type="SMART" id="SM00245">
    <property type="entry name" value="TSPc"/>
    <property type="match status" value="1"/>
</dbReference>
<dbReference type="InterPro" id="IPR004447">
    <property type="entry name" value="Peptidase_S41A"/>
</dbReference>
<dbReference type="CDD" id="cd06782">
    <property type="entry name" value="cpPDZ_CPP-like"/>
    <property type="match status" value="1"/>
</dbReference>
<protein>
    <submittedName>
        <fullName evidence="8">S41 family peptidase</fullName>
    </submittedName>
</protein>
<dbReference type="PROSITE" id="PS50106">
    <property type="entry name" value="PDZ"/>
    <property type="match status" value="1"/>
</dbReference>
<dbReference type="InterPro" id="IPR036034">
    <property type="entry name" value="PDZ_sf"/>
</dbReference>
<dbReference type="GO" id="GO:0006508">
    <property type="term" value="P:proteolysis"/>
    <property type="evidence" value="ECO:0007669"/>
    <property type="project" value="UniProtKB-KW"/>
</dbReference>
<dbReference type="EMBL" id="JAGQLM010000038">
    <property type="protein sequence ID" value="MCA9374873.1"/>
    <property type="molecule type" value="Genomic_DNA"/>
</dbReference>
<dbReference type="GO" id="GO:0008236">
    <property type="term" value="F:serine-type peptidase activity"/>
    <property type="evidence" value="ECO:0007669"/>
    <property type="project" value="UniProtKB-KW"/>
</dbReference>
<reference evidence="8" key="1">
    <citation type="submission" date="2020-04" db="EMBL/GenBank/DDBJ databases">
        <authorList>
            <person name="Zhang T."/>
        </authorList>
    </citation>
    <scope>NUCLEOTIDE SEQUENCE</scope>
    <source>
        <strain evidence="8">HKST-UBA16</strain>
    </source>
</reference>
<dbReference type="Pfam" id="PF17820">
    <property type="entry name" value="PDZ_6"/>
    <property type="match status" value="1"/>
</dbReference>
<evidence type="ECO:0000256" key="5">
    <source>
        <dbReference type="RuleBase" id="RU004404"/>
    </source>
</evidence>
<dbReference type="Gene3D" id="3.90.226.10">
    <property type="entry name" value="2-enoyl-CoA Hydratase, Chain A, domain 1"/>
    <property type="match status" value="1"/>
</dbReference>
<dbReference type="GO" id="GO:0007165">
    <property type="term" value="P:signal transduction"/>
    <property type="evidence" value="ECO:0007669"/>
    <property type="project" value="TreeGrafter"/>
</dbReference>
<dbReference type="Gene3D" id="2.30.42.10">
    <property type="match status" value="1"/>
</dbReference>
<dbReference type="InterPro" id="IPR029045">
    <property type="entry name" value="ClpP/crotonase-like_dom_sf"/>
</dbReference>
<keyword evidence="4 5" id="KW-0720">Serine protease</keyword>
<dbReference type="InterPro" id="IPR001478">
    <property type="entry name" value="PDZ"/>
</dbReference>
<evidence type="ECO:0000313" key="8">
    <source>
        <dbReference type="EMBL" id="MCA9374873.1"/>
    </source>
</evidence>
<keyword evidence="6" id="KW-0812">Transmembrane</keyword>
<dbReference type="CDD" id="cd07560">
    <property type="entry name" value="Peptidase_S41_CPP"/>
    <property type="match status" value="1"/>
</dbReference>
<feature type="domain" description="PDZ" evidence="7">
    <location>
        <begin position="124"/>
        <end position="209"/>
    </location>
</feature>
<dbReference type="PANTHER" id="PTHR32060">
    <property type="entry name" value="TAIL-SPECIFIC PROTEASE"/>
    <property type="match status" value="1"/>
</dbReference>
<comment type="similarity">
    <text evidence="1 5">Belongs to the peptidase S41A family.</text>
</comment>
<evidence type="ECO:0000256" key="1">
    <source>
        <dbReference type="ARBA" id="ARBA00009179"/>
    </source>
</evidence>
<keyword evidence="6" id="KW-1133">Transmembrane helix</keyword>
<dbReference type="GO" id="GO:0030288">
    <property type="term" value="C:outer membrane-bounded periplasmic space"/>
    <property type="evidence" value="ECO:0007669"/>
    <property type="project" value="TreeGrafter"/>
</dbReference>
<reference evidence="8" key="2">
    <citation type="journal article" date="2021" name="Microbiome">
        <title>Successional dynamics and alternative stable states in a saline activated sludge microbial community over 9 years.</title>
        <authorList>
            <person name="Wang Y."/>
            <person name="Ye J."/>
            <person name="Ju F."/>
            <person name="Liu L."/>
            <person name="Boyd J.A."/>
            <person name="Deng Y."/>
            <person name="Parks D.H."/>
            <person name="Jiang X."/>
            <person name="Yin X."/>
            <person name="Woodcroft B.J."/>
            <person name="Tyson G.W."/>
            <person name="Hugenholtz P."/>
            <person name="Polz M.F."/>
            <person name="Zhang T."/>
        </authorList>
    </citation>
    <scope>NUCLEOTIDE SEQUENCE</scope>
    <source>
        <strain evidence="8">HKST-UBA16</strain>
    </source>
</reference>
<dbReference type="AlphaFoldDB" id="A0A955I1K0"/>
<evidence type="ECO:0000256" key="2">
    <source>
        <dbReference type="ARBA" id="ARBA00022670"/>
    </source>
</evidence>
<dbReference type="SUPFAM" id="SSF50156">
    <property type="entry name" value="PDZ domain-like"/>
    <property type="match status" value="1"/>
</dbReference>
<evidence type="ECO:0000259" key="7">
    <source>
        <dbReference type="PROSITE" id="PS50106"/>
    </source>
</evidence>
<organism evidence="8 9">
    <name type="scientific">Candidatus Dojkabacteria bacterium</name>
    <dbReference type="NCBI Taxonomy" id="2099670"/>
    <lineage>
        <taxon>Bacteria</taxon>
        <taxon>Candidatus Dojkabacteria</taxon>
    </lineage>
</organism>
<gene>
    <name evidence="8" type="ORF">KC622_00925</name>
</gene>
<dbReference type="Proteomes" id="UP000748332">
    <property type="component" value="Unassembled WGS sequence"/>
</dbReference>
<proteinExistence type="inferred from homology"/>
<dbReference type="FunFam" id="2.30.42.10:FF:000063">
    <property type="entry name" value="Peptidase, S41 family"/>
    <property type="match status" value="1"/>
</dbReference>
<dbReference type="PANTHER" id="PTHR32060:SF30">
    <property type="entry name" value="CARBOXY-TERMINAL PROCESSING PROTEASE CTPA"/>
    <property type="match status" value="1"/>
</dbReference>